<organism evidence="1 2">
    <name type="scientific">Thalassiosira oceanica</name>
    <name type="common">Marine diatom</name>
    <dbReference type="NCBI Taxonomy" id="159749"/>
    <lineage>
        <taxon>Eukaryota</taxon>
        <taxon>Sar</taxon>
        <taxon>Stramenopiles</taxon>
        <taxon>Ochrophyta</taxon>
        <taxon>Bacillariophyta</taxon>
        <taxon>Coscinodiscophyceae</taxon>
        <taxon>Thalassiosirophycidae</taxon>
        <taxon>Thalassiosirales</taxon>
        <taxon>Thalassiosiraceae</taxon>
        <taxon>Thalassiosira</taxon>
    </lineage>
</organism>
<name>K0SS52_THAOC</name>
<sequence>MPMTMPDAVAPVLSGDVLGMPKLRHPAQDESKSNALLLANVDTNVIRLIGRWRSDEMLRYLHVQAAPLMQDYARRMVAGGHYNLLPNAQLVPQELLPANDVVPMH</sequence>
<accession>K0SS52</accession>
<proteinExistence type="predicted"/>
<dbReference type="AlphaFoldDB" id="K0SS52"/>
<evidence type="ECO:0000313" key="1">
    <source>
        <dbReference type="EMBL" id="EJK61127.1"/>
    </source>
</evidence>
<dbReference type="Proteomes" id="UP000266841">
    <property type="component" value="Unassembled WGS sequence"/>
</dbReference>
<protein>
    <submittedName>
        <fullName evidence="1">Uncharacterized protein</fullName>
    </submittedName>
</protein>
<gene>
    <name evidence="1" type="ORF">THAOC_18433</name>
</gene>
<comment type="caution">
    <text evidence="1">The sequence shown here is derived from an EMBL/GenBank/DDBJ whole genome shotgun (WGS) entry which is preliminary data.</text>
</comment>
<dbReference type="EMBL" id="AGNL01020376">
    <property type="protein sequence ID" value="EJK61127.1"/>
    <property type="molecule type" value="Genomic_DNA"/>
</dbReference>
<keyword evidence="2" id="KW-1185">Reference proteome</keyword>
<dbReference type="OrthoDB" id="92990at2759"/>
<evidence type="ECO:0000313" key="2">
    <source>
        <dbReference type="Proteomes" id="UP000266841"/>
    </source>
</evidence>
<reference evidence="1 2" key="1">
    <citation type="journal article" date="2012" name="Genome Biol.">
        <title>Genome and low-iron response of an oceanic diatom adapted to chronic iron limitation.</title>
        <authorList>
            <person name="Lommer M."/>
            <person name="Specht M."/>
            <person name="Roy A.S."/>
            <person name="Kraemer L."/>
            <person name="Andreson R."/>
            <person name="Gutowska M.A."/>
            <person name="Wolf J."/>
            <person name="Bergner S.V."/>
            <person name="Schilhabel M.B."/>
            <person name="Klostermeier U.C."/>
            <person name="Beiko R.G."/>
            <person name="Rosenstiel P."/>
            <person name="Hippler M."/>
            <person name="Laroche J."/>
        </authorList>
    </citation>
    <scope>NUCLEOTIDE SEQUENCE [LARGE SCALE GENOMIC DNA]</scope>
    <source>
        <strain evidence="1 2">CCMP1005</strain>
    </source>
</reference>